<dbReference type="Pfam" id="PF01535">
    <property type="entry name" value="PPR"/>
    <property type="match status" value="6"/>
</dbReference>
<dbReference type="PANTHER" id="PTHR47926">
    <property type="entry name" value="PENTATRICOPEPTIDE REPEAT-CONTAINING PROTEIN"/>
    <property type="match status" value="1"/>
</dbReference>
<dbReference type="InterPro" id="IPR011990">
    <property type="entry name" value="TPR-like_helical_dom_sf"/>
</dbReference>
<protein>
    <submittedName>
        <fullName evidence="5">Pentatricopeptide repeat-containing protein</fullName>
    </submittedName>
</protein>
<evidence type="ECO:0000259" key="4">
    <source>
        <dbReference type="Pfam" id="PF14432"/>
    </source>
</evidence>
<feature type="repeat" description="PPR" evidence="3">
    <location>
        <begin position="305"/>
        <end position="339"/>
    </location>
</feature>
<dbReference type="EMBL" id="JAQIZT010000002">
    <property type="protein sequence ID" value="KAJ7008722.1"/>
    <property type="molecule type" value="Genomic_DNA"/>
</dbReference>
<dbReference type="InterPro" id="IPR002885">
    <property type="entry name" value="PPR_rpt"/>
</dbReference>
<evidence type="ECO:0000313" key="5">
    <source>
        <dbReference type="EMBL" id="KAJ7008722.1"/>
    </source>
</evidence>
<keyword evidence="6" id="KW-1185">Reference proteome</keyword>
<dbReference type="Pfam" id="PF12854">
    <property type="entry name" value="PPR_1"/>
    <property type="match status" value="1"/>
</dbReference>
<dbReference type="Pfam" id="PF14432">
    <property type="entry name" value="DYW_deaminase"/>
    <property type="match status" value="1"/>
</dbReference>
<comment type="caution">
    <text evidence="5">The sequence shown here is derived from an EMBL/GenBank/DDBJ whole genome shotgun (WGS) entry which is preliminary data.</text>
</comment>
<proteinExistence type="inferred from homology"/>
<feature type="repeat" description="PPR" evidence="3">
    <location>
        <begin position="72"/>
        <end position="102"/>
    </location>
</feature>
<evidence type="ECO:0000256" key="2">
    <source>
        <dbReference type="ARBA" id="ARBA00022737"/>
    </source>
</evidence>
<sequence>MKVKAPPFRANQLKTLHGASSRQTPQTCIDARIVKTGFDPITSRFNFMIKDLSERGQLCQARQLLDQMPNRNSFSIDIIISGYVKSGDLTVARRIFDDMDERTVVAWTTMIGAYSKSNRFGDAFKLFAEMHRSGSQPDYVTYITLLTGCNDLEVAKELYQAHAQIVKLGHHLNLRVCNTLLDSYFKTGGLDSARRLFLEMCGWDSVSFNVMITGYANNGLNEEAIKLFVEMQNLGFKPSDFTFAAVTSASVGLDDTAFGQQIHGFVVKTSFIRNVFVGNAFLDFYSKHDCVNEVRKLFNEMPELDGVSYNVIITAYAWVGKVKESIDIFRELQFTTFDRKNFPFPTMLSMAASSLDLQMGRQLHAQVIVSMADPDFRVSNSLVDMYAKCGKFEEADRIFLRLSSRSTVPWTAMISANVQRGLHENGLKLFYEMRRANVGADQATFACVLKASANLASILLGKQLHSCVIRSGFMNVYSGCALVDMYANCASIKDAIKTFEEMSERNVVTWNALLSAYAQNGDGKGALKSFEEMTMSGYQPDSVSFLCILTACSHCRLVEEGLKYFNDMTSVYNLAPKREHYTAMVDALCRSGRFDEAEKLMGQMPFEPDEIVWTSVLNSCRIHKNYTLARKAAGQLFNMKVLRDAAPYVTMSNIFAEAGQWDSVVKVKKAMRDRGVRKLPAYSWVEIKHKVHVFSANDDKHPQQLEILRKIEMLAEQMEKEGYDPDISCAHQNVDKESKIDSLKYHSERLAIAFALINTPEGSPILVMKNLRACTDCHAAIKVISKIVGREITVRDSNSLPTKNRPSGIVVIDAAFSLTLLWTIWVQTLPSFTLTLFSRTGNIVNSIVYRILSSSTLYALFSTVKNLKKTIEASKNLNVLPFPNL</sequence>
<dbReference type="InterPro" id="IPR032867">
    <property type="entry name" value="DYW_dom"/>
</dbReference>
<evidence type="ECO:0000313" key="6">
    <source>
        <dbReference type="Proteomes" id="UP001164929"/>
    </source>
</evidence>
<dbReference type="FunFam" id="1.25.40.10:FF:000031">
    <property type="entry name" value="Pentatricopeptide repeat-containing protein mitochondrial"/>
    <property type="match status" value="1"/>
</dbReference>
<dbReference type="PANTHER" id="PTHR47926:SF475">
    <property type="entry name" value="DYW DOMAIN-CONTAINING PROTEIN"/>
    <property type="match status" value="1"/>
</dbReference>
<dbReference type="GO" id="GO:0003723">
    <property type="term" value="F:RNA binding"/>
    <property type="evidence" value="ECO:0007669"/>
    <property type="project" value="InterPro"/>
</dbReference>
<dbReference type="GO" id="GO:0008270">
    <property type="term" value="F:zinc ion binding"/>
    <property type="evidence" value="ECO:0007669"/>
    <property type="project" value="InterPro"/>
</dbReference>
<dbReference type="NCBIfam" id="TIGR00756">
    <property type="entry name" value="PPR"/>
    <property type="match status" value="6"/>
</dbReference>
<organism evidence="5 6">
    <name type="scientific">Populus alba x Populus x berolinensis</name>
    <dbReference type="NCBI Taxonomy" id="444605"/>
    <lineage>
        <taxon>Eukaryota</taxon>
        <taxon>Viridiplantae</taxon>
        <taxon>Streptophyta</taxon>
        <taxon>Embryophyta</taxon>
        <taxon>Tracheophyta</taxon>
        <taxon>Spermatophyta</taxon>
        <taxon>Magnoliopsida</taxon>
        <taxon>eudicotyledons</taxon>
        <taxon>Gunneridae</taxon>
        <taxon>Pentapetalae</taxon>
        <taxon>rosids</taxon>
        <taxon>fabids</taxon>
        <taxon>Malpighiales</taxon>
        <taxon>Salicaceae</taxon>
        <taxon>Saliceae</taxon>
        <taxon>Populus</taxon>
    </lineage>
</organism>
<keyword evidence="2" id="KW-0677">Repeat</keyword>
<feature type="repeat" description="PPR" evidence="3">
    <location>
        <begin position="103"/>
        <end position="137"/>
    </location>
</feature>
<dbReference type="PROSITE" id="PS51375">
    <property type="entry name" value="PPR"/>
    <property type="match status" value="8"/>
</dbReference>
<comment type="similarity">
    <text evidence="1">Belongs to the PPR family. PCMP-H subfamily.</text>
</comment>
<feature type="repeat" description="PPR" evidence="3">
    <location>
        <begin position="506"/>
        <end position="540"/>
    </location>
</feature>
<feature type="repeat" description="PPR" evidence="3">
    <location>
        <begin position="204"/>
        <end position="238"/>
    </location>
</feature>
<dbReference type="Gene3D" id="1.25.40.10">
    <property type="entry name" value="Tetratricopeptide repeat domain"/>
    <property type="match status" value="6"/>
</dbReference>
<dbReference type="FunFam" id="1.25.40.10:FF:000381">
    <property type="entry name" value="Pentatricopeptide repeat-containing protein"/>
    <property type="match status" value="1"/>
</dbReference>
<dbReference type="InterPro" id="IPR046960">
    <property type="entry name" value="PPR_At4g14850-like_plant"/>
</dbReference>
<dbReference type="Pfam" id="PF13041">
    <property type="entry name" value="PPR_2"/>
    <property type="match status" value="3"/>
</dbReference>
<feature type="domain" description="DYW" evidence="4">
    <location>
        <begin position="722"/>
        <end position="799"/>
    </location>
</feature>
<dbReference type="GO" id="GO:0009451">
    <property type="term" value="P:RNA modification"/>
    <property type="evidence" value="ECO:0007669"/>
    <property type="project" value="InterPro"/>
</dbReference>
<dbReference type="FunFam" id="1.25.40.10:FF:000227">
    <property type="entry name" value="Pentatricopeptide repeat-containing protein At3g13880"/>
    <property type="match status" value="1"/>
</dbReference>
<dbReference type="InterPro" id="IPR046848">
    <property type="entry name" value="E_motif"/>
</dbReference>
<gene>
    <name evidence="5" type="ORF">NC653_007401</name>
</gene>
<dbReference type="Proteomes" id="UP001164929">
    <property type="component" value="Chromosome 2"/>
</dbReference>
<evidence type="ECO:0000256" key="1">
    <source>
        <dbReference type="ARBA" id="ARBA00006643"/>
    </source>
</evidence>
<accession>A0AAD6WDV5</accession>
<dbReference type="AlphaFoldDB" id="A0AAD6WDV5"/>
<dbReference type="FunFam" id="1.25.40.10:FF:001404">
    <property type="entry name" value="Putative pentatricopeptide repeat-containing protein"/>
    <property type="match status" value="1"/>
</dbReference>
<feature type="repeat" description="PPR" evidence="3">
    <location>
        <begin position="644"/>
        <end position="678"/>
    </location>
</feature>
<dbReference type="Pfam" id="PF20431">
    <property type="entry name" value="E_motif"/>
    <property type="match status" value="1"/>
</dbReference>
<name>A0AAD6WDV5_9ROSI</name>
<feature type="repeat" description="PPR" evidence="3">
    <location>
        <begin position="577"/>
        <end position="607"/>
    </location>
</feature>
<evidence type="ECO:0000256" key="3">
    <source>
        <dbReference type="PROSITE-ProRule" id="PRU00708"/>
    </source>
</evidence>
<feature type="repeat" description="PPR" evidence="3">
    <location>
        <begin position="375"/>
        <end position="409"/>
    </location>
</feature>
<reference evidence="5" key="1">
    <citation type="journal article" date="2023" name="Mol. Ecol. Resour.">
        <title>Chromosome-level genome assembly of a triploid poplar Populus alba 'Berolinensis'.</title>
        <authorList>
            <person name="Chen S."/>
            <person name="Yu Y."/>
            <person name="Wang X."/>
            <person name="Wang S."/>
            <person name="Zhang T."/>
            <person name="Zhou Y."/>
            <person name="He R."/>
            <person name="Meng N."/>
            <person name="Wang Y."/>
            <person name="Liu W."/>
            <person name="Liu Z."/>
            <person name="Liu J."/>
            <person name="Guo Q."/>
            <person name="Huang H."/>
            <person name="Sederoff R.R."/>
            <person name="Wang G."/>
            <person name="Qu G."/>
            <person name="Chen S."/>
        </authorList>
    </citation>
    <scope>NUCLEOTIDE SEQUENCE</scope>
    <source>
        <strain evidence="5">SC-2020</strain>
    </source>
</reference>